<reference evidence="6 7" key="1">
    <citation type="submission" date="2024-02" db="EMBL/GenBank/DDBJ databases">
        <title>FIRST GENOME SEQUENCES OF Leishmania (Viannia) shawi, Leishmania (Viannia) lindenbergi AND Leishmania (Viannia) utingensis.</title>
        <authorList>
            <person name="Resadore F."/>
            <person name="Custodio M.G.F."/>
            <person name="Boite M.C."/>
            <person name="Cupolillo E."/>
            <person name="Ferreira G.E.M."/>
        </authorList>
    </citation>
    <scope>NUCLEOTIDE SEQUENCE [LARGE SCALE GENOMIC DNA]</scope>
    <source>
        <strain evidence="6 7">MHOM/BR/1966/M15733</strain>
    </source>
</reference>
<keyword evidence="2 3" id="KW-0067">ATP-binding</keyword>
<feature type="compositionally biased region" description="Low complexity" evidence="4">
    <location>
        <begin position="406"/>
        <end position="417"/>
    </location>
</feature>
<dbReference type="EMBL" id="JBAMZK010000036">
    <property type="protein sequence ID" value="KAL0494249.1"/>
    <property type="molecule type" value="Genomic_DNA"/>
</dbReference>
<dbReference type="PROSITE" id="PS50011">
    <property type="entry name" value="PROTEIN_KINASE_DOM"/>
    <property type="match status" value="1"/>
</dbReference>
<evidence type="ECO:0000256" key="2">
    <source>
        <dbReference type="ARBA" id="ARBA00022840"/>
    </source>
</evidence>
<keyword evidence="1 3" id="KW-0547">Nucleotide-binding</keyword>
<dbReference type="PROSITE" id="PS00107">
    <property type="entry name" value="PROTEIN_KINASE_ATP"/>
    <property type="match status" value="1"/>
</dbReference>
<dbReference type="SUPFAM" id="SSF56112">
    <property type="entry name" value="Protein kinase-like (PK-like)"/>
    <property type="match status" value="1"/>
</dbReference>
<sequence length="501" mass="55364">MTLLPPKMNVPATPALDGVDIHTLYDVSQGKVLGKGGFSEVLAVRHIPTGKIRALKVMTRASLVGKKAEMVAHEKEILRRTCHPGIITLYEAVQTSDKVYFALDLMNEDLFEFIVRNKAINEELTRAIMHQLMSGIAYLHEQSIVHRDIKPENILINVVMMNDEVKSQGTSSTSTAHDDAESPTHAEGLQVMTDVNSFPLDKLNVEVKIADFGLAKVVMEWDVRSTPCGTSFYIAPEVIRGIEEQGAKPLCTNQLLVKSVDVWSAGVVFYVLLCGRPPFHGQVRTGHDRRDLLRKIDHGVLFNPKHGWDNISEEAKNLILKMLDRDTSKRITSEEVLRHPFFTNHGYLKPIPAPDPHSRIVQMHQRSQKTKVVAVVAHSDEAHGTASTPLSVPDGPQGATPPSPAGSLGKVHSSSSSTGSFLTSIKDFFGHRSKHMSDVSKEDRQRMHAELAELQADVIAEDDKEGEVTSYKPSMPVKEAKPTRIAVMNMKAKVGPNALRK</sequence>
<dbReference type="InterPro" id="IPR017441">
    <property type="entry name" value="Protein_kinase_ATP_BS"/>
</dbReference>
<dbReference type="InterPro" id="IPR018247">
    <property type="entry name" value="EF_Hand_1_Ca_BS"/>
</dbReference>
<accession>A0AAW2ZVY6</accession>
<organism evidence="6 7">
    <name type="scientific">Leishmania lindenbergi</name>
    <dbReference type="NCBI Taxonomy" id="651832"/>
    <lineage>
        <taxon>Eukaryota</taxon>
        <taxon>Discoba</taxon>
        <taxon>Euglenozoa</taxon>
        <taxon>Kinetoplastea</taxon>
        <taxon>Metakinetoplastina</taxon>
        <taxon>Trypanosomatida</taxon>
        <taxon>Trypanosomatidae</taxon>
        <taxon>Leishmaniinae</taxon>
        <taxon>Leishmania</taxon>
    </lineage>
</organism>
<evidence type="ECO:0000256" key="1">
    <source>
        <dbReference type="ARBA" id="ARBA00022741"/>
    </source>
</evidence>
<dbReference type="Gene3D" id="3.30.200.20">
    <property type="entry name" value="Phosphorylase Kinase, domain 1"/>
    <property type="match status" value="1"/>
</dbReference>
<dbReference type="Proteomes" id="UP001500131">
    <property type="component" value="Unassembled WGS sequence"/>
</dbReference>
<feature type="binding site" evidence="3">
    <location>
        <position position="66"/>
    </location>
    <ligand>
        <name>ATP</name>
        <dbReference type="ChEBI" id="CHEBI:30616"/>
    </ligand>
</feature>
<dbReference type="GO" id="GO:0005524">
    <property type="term" value="F:ATP binding"/>
    <property type="evidence" value="ECO:0007669"/>
    <property type="project" value="UniProtKB-UniRule"/>
</dbReference>
<proteinExistence type="predicted"/>
<dbReference type="InterPro" id="IPR011009">
    <property type="entry name" value="Kinase-like_dom_sf"/>
</dbReference>
<protein>
    <recommendedName>
        <fullName evidence="5">Protein kinase domain-containing protein</fullName>
    </recommendedName>
</protein>
<dbReference type="GO" id="GO:0004672">
    <property type="term" value="F:protein kinase activity"/>
    <property type="evidence" value="ECO:0007669"/>
    <property type="project" value="InterPro"/>
</dbReference>
<dbReference type="InterPro" id="IPR008271">
    <property type="entry name" value="Ser/Thr_kinase_AS"/>
</dbReference>
<evidence type="ECO:0000313" key="7">
    <source>
        <dbReference type="Proteomes" id="UP001500131"/>
    </source>
</evidence>
<keyword evidence="7" id="KW-1185">Reference proteome</keyword>
<evidence type="ECO:0000256" key="4">
    <source>
        <dbReference type="SAM" id="MobiDB-lite"/>
    </source>
</evidence>
<dbReference type="InterPro" id="IPR000719">
    <property type="entry name" value="Prot_kinase_dom"/>
</dbReference>
<dbReference type="PROSITE" id="PS00018">
    <property type="entry name" value="EF_HAND_1"/>
    <property type="match status" value="1"/>
</dbReference>
<dbReference type="PROSITE" id="PS00108">
    <property type="entry name" value="PROTEIN_KINASE_ST"/>
    <property type="match status" value="1"/>
</dbReference>
<comment type="caution">
    <text evidence="6">The sequence shown here is derived from an EMBL/GenBank/DDBJ whole genome shotgun (WGS) entry which is preliminary data.</text>
</comment>
<dbReference type="PANTHER" id="PTHR24347">
    <property type="entry name" value="SERINE/THREONINE-PROTEIN KINASE"/>
    <property type="match status" value="1"/>
</dbReference>
<evidence type="ECO:0000313" key="6">
    <source>
        <dbReference type="EMBL" id="KAL0494249.1"/>
    </source>
</evidence>
<dbReference type="AlphaFoldDB" id="A0AAW2ZVY6"/>
<name>A0AAW2ZVY6_9TRYP</name>
<evidence type="ECO:0000256" key="3">
    <source>
        <dbReference type="PROSITE-ProRule" id="PRU10141"/>
    </source>
</evidence>
<feature type="region of interest" description="Disordered" evidence="4">
    <location>
        <begin position="383"/>
        <end position="417"/>
    </location>
</feature>
<gene>
    <name evidence="6" type="ORF">Q4I31_007349</name>
</gene>
<dbReference type="Gene3D" id="1.10.510.10">
    <property type="entry name" value="Transferase(Phosphotransferase) domain 1"/>
    <property type="match status" value="1"/>
</dbReference>
<feature type="domain" description="Protein kinase" evidence="5">
    <location>
        <begin position="27"/>
        <end position="342"/>
    </location>
</feature>
<evidence type="ECO:0000259" key="5">
    <source>
        <dbReference type="PROSITE" id="PS50011"/>
    </source>
</evidence>
<dbReference type="SMART" id="SM00220">
    <property type="entry name" value="S_TKc"/>
    <property type="match status" value="1"/>
</dbReference>
<dbReference type="Pfam" id="PF00069">
    <property type="entry name" value="Pkinase"/>
    <property type="match status" value="1"/>
</dbReference>